<reference evidence="1" key="1">
    <citation type="journal article" date="2022" name="bioRxiv">
        <title>Sequencing and chromosome-scale assembly of the giantPleurodeles waltlgenome.</title>
        <authorList>
            <person name="Brown T."/>
            <person name="Elewa A."/>
            <person name="Iarovenko S."/>
            <person name="Subramanian E."/>
            <person name="Araus A.J."/>
            <person name="Petzold A."/>
            <person name="Susuki M."/>
            <person name="Suzuki K.-i.T."/>
            <person name="Hayashi T."/>
            <person name="Toyoda A."/>
            <person name="Oliveira C."/>
            <person name="Osipova E."/>
            <person name="Leigh N.D."/>
            <person name="Simon A."/>
            <person name="Yun M.H."/>
        </authorList>
    </citation>
    <scope>NUCLEOTIDE SEQUENCE</scope>
    <source>
        <strain evidence="1">20211129_DDA</strain>
        <tissue evidence="1">Liver</tissue>
    </source>
</reference>
<gene>
    <name evidence="1" type="ORF">NDU88_000730</name>
</gene>
<organism evidence="1 2">
    <name type="scientific">Pleurodeles waltl</name>
    <name type="common">Iberian ribbed newt</name>
    <dbReference type="NCBI Taxonomy" id="8319"/>
    <lineage>
        <taxon>Eukaryota</taxon>
        <taxon>Metazoa</taxon>
        <taxon>Chordata</taxon>
        <taxon>Craniata</taxon>
        <taxon>Vertebrata</taxon>
        <taxon>Euteleostomi</taxon>
        <taxon>Amphibia</taxon>
        <taxon>Batrachia</taxon>
        <taxon>Caudata</taxon>
        <taxon>Salamandroidea</taxon>
        <taxon>Salamandridae</taxon>
        <taxon>Pleurodelinae</taxon>
        <taxon>Pleurodeles</taxon>
    </lineage>
</organism>
<comment type="caution">
    <text evidence="1">The sequence shown here is derived from an EMBL/GenBank/DDBJ whole genome shotgun (WGS) entry which is preliminary data.</text>
</comment>
<name>A0AAV7SAH4_PLEWA</name>
<dbReference type="EMBL" id="JANPWB010000008">
    <property type="protein sequence ID" value="KAJ1160228.1"/>
    <property type="molecule type" value="Genomic_DNA"/>
</dbReference>
<keyword evidence="2" id="KW-1185">Reference proteome</keyword>
<protein>
    <submittedName>
        <fullName evidence="1">Uncharacterized protein</fullName>
    </submittedName>
</protein>
<dbReference type="AlphaFoldDB" id="A0AAV7SAH4"/>
<dbReference type="Proteomes" id="UP001066276">
    <property type="component" value="Chromosome 4_2"/>
</dbReference>
<evidence type="ECO:0000313" key="2">
    <source>
        <dbReference type="Proteomes" id="UP001066276"/>
    </source>
</evidence>
<sequence>MGTLEKVPTPRYHFKGQHDILNRGNIFYLLKYIPSLANIRFDDLTWLRFQKLPGETHGESTLVGLCQQPDQIAMSKEVSLFAECWTDTKQKQPEKYPHVLQAPSPKKSAYSVLGRTNSTEYAIKYQAELK</sequence>
<evidence type="ECO:0000313" key="1">
    <source>
        <dbReference type="EMBL" id="KAJ1160228.1"/>
    </source>
</evidence>
<proteinExistence type="predicted"/>
<accession>A0AAV7SAH4</accession>